<dbReference type="Pfam" id="PF13568">
    <property type="entry name" value="OMP_b-brl_2"/>
    <property type="match status" value="1"/>
</dbReference>
<dbReference type="InterPro" id="IPR025665">
    <property type="entry name" value="Beta-barrel_OMP_2"/>
</dbReference>
<protein>
    <recommendedName>
        <fullName evidence="2">Outer membrane protein beta-barrel domain-containing protein</fullName>
    </recommendedName>
</protein>
<dbReference type="RefSeq" id="WP_111372089.1">
    <property type="nucleotide sequence ID" value="NZ_CP029480.1"/>
</dbReference>
<dbReference type="EMBL" id="CP029480">
    <property type="protein sequence ID" value="AWV98896.1"/>
    <property type="molecule type" value="Genomic_DNA"/>
</dbReference>
<sequence length="207" mass="22381">MKKVAAVLALLLISSIGFSQSAFGVKGGVNLTHISTEAGSLKDNINESLDTKTGFVFGIWGRMGQKLYLQPEVLIATKGGEVEVRPAGGGPVQVIDVKYTNLDIPVLVGFKPAKFLRIMGGPVASLKLSEDKKLKDALTEYTTNTDEAFENTTWGYQVGLGVKLLGVELDLRKEGSLTDINALSFKNEDKFNQRASGWQLTLAFTIL</sequence>
<feature type="domain" description="Outer membrane protein beta-barrel" evidence="2">
    <location>
        <begin position="18"/>
        <end position="179"/>
    </location>
</feature>
<proteinExistence type="predicted"/>
<dbReference type="AlphaFoldDB" id="A0A2Z4GCE2"/>
<evidence type="ECO:0000256" key="1">
    <source>
        <dbReference type="SAM" id="SignalP"/>
    </source>
</evidence>
<dbReference type="OrthoDB" id="1001536at2"/>
<reference evidence="3 4" key="1">
    <citation type="submission" date="2018-05" db="EMBL/GenBank/DDBJ databases">
        <title>Complete genome sequence of Arcticibacterium luteifluviistationis SM1504T, a cytophagaceae bacterium isolated from Arctic surface seawater.</title>
        <authorList>
            <person name="Li Y."/>
            <person name="Qin Q.-L."/>
        </authorList>
    </citation>
    <scope>NUCLEOTIDE SEQUENCE [LARGE SCALE GENOMIC DNA]</scope>
    <source>
        <strain evidence="3 4">SM1504</strain>
    </source>
</reference>
<organism evidence="3 4">
    <name type="scientific">Arcticibacterium luteifluviistationis</name>
    <dbReference type="NCBI Taxonomy" id="1784714"/>
    <lineage>
        <taxon>Bacteria</taxon>
        <taxon>Pseudomonadati</taxon>
        <taxon>Bacteroidota</taxon>
        <taxon>Cytophagia</taxon>
        <taxon>Cytophagales</taxon>
        <taxon>Leadbetterellaceae</taxon>
        <taxon>Arcticibacterium</taxon>
    </lineage>
</organism>
<evidence type="ECO:0000259" key="2">
    <source>
        <dbReference type="Pfam" id="PF13568"/>
    </source>
</evidence>
<evidence type="ECO:0000313" key="4">
    <source>
        <dbReference type="Proteomes" id="UP000249873"/>
    </source>
</evidence>
<keyword evidence="4" id="KW-1185">Reference proteome</keyword>
<dbReference type="Proteomes" id="UP000249873">
    <property type="component" value="Chromosome"/>
</dbReference>
<accession>A0A2Z4GCE2</accession>
<feature type="signal peptide" evidence="1">
    <location>
        <begin position="1"/>
        <end position="19"/>
    </location>
</feature>
<feature type="chain" id="PRO_5016440611" description="Outer membrane protein beta-barrel domain-containing protein" evidence="1">
    <location>
        <begin position="20"/>
        <end position="207"/>
    </location>
</feature>
<keyword evidence="1" id="KW-0732">Signal</keyword>
<name>A0A2Z4GCE2_9BACT</name>
<dbReference type="KEGG" id="als:DJ013_12215"/>
<evidence type="ECO:0000313" key="3">
    <source>
        <dbReference type="EMBL" id="AWV98896.1"/>
    </source>
</evidence>
<gene>
    <name evidence="3" type="ORF">DJ013_12215</name>
</gene>